<dbReference type="Proteomes" id="UP000728032">
    <property type="component" value="Unassembled WGS sequence"/>
</dbReference>
<gene>
    <name evidence="2" type="ORF">ONB1V03_LOCUS3544</name>
</gene>
<proteinExistence type="predicted"/>
<sequence length="353" mass="38091">MLSKIVILALVAAAQCLPMNDDGADKLVDQLLDVVKTKYGAQLDPLHLNDSVAEFSKKIAGITFHGDAKLTEGTITGLKNIKRSGPSDIQTKDAFKAHVQFGDNNLAIHFKAILDFMDLHTSGILNAQVGNLDVKVDVAVDTKSGKITINSFQVDALKSVKIDFQGPVKVADDIVDLLGEAFITIFNKQAEELVGKVVKDMLQKELDHMKFPPQRDCQHPLPAIPVCGSHDRAADNKLVDQLLAIVVAKYGAELDPLHLNDTVATYDRQLSHITVHGEAKLSEGIITGLKTLRRSGDSTLDIEQGQINLQFGDTGLHVQYKCDLDVMGIKTSGILGADVGDIGVVVNVEADST</sequence>
<organism evidence="2">
    <name type="scientific">Oppiella nova</name>
    <dbReference type="NCBI Taxonomy" id="334625"/>
    <lineage>
        <taxon>Eukaryota</taxon>
        <taxon>Metazoa</taxon>
        <taxon>Ecdysozoa</taxon>
        <taxon>Arthropoda</taxon>
        <taxon>Chelicerata</taxon>
        <taxon>Arachnida</taxon>
        <taxon>Acari</taxon>
        <taxon>Acariformes</taxon>
        <taxon>Sarcoptiformes</taxon>
        <taxon>Oribatida</taxon>
        <taxon>Brachypylina</taxon>
        <taxon>Oppioidea</taxon>
        <taxon>Oppiidae</taxon>
        <taxon>Oppiella</taxon>
    </lineage>
</organism>
<accession>A0A7R9QFI2</accession>
<keyword evidence="1" id="KW-0732">Signal</keyword>
<feature type="non-terminal residue" evidence="2">
    <location>
        <position position="1"/>
    </location>
</feature>
<dbReference type="OrthoDB" id="6419576at2759"/>
<feature type="signal peptide" evidence="1">
    <location>
        <begin position="1"/>
        <end position="16"/>
    </location>
</feature>
<dbReference type="EMBL" id="OC915883">
    <property type="protein sequence ID" value="CAD7642332.1"/>
    <property type="molecule type" value="Genomic_DNA"/>
</dbReference>
<protein>
    <submittedName>
        <fullName evidence="2">Uncharacterized protein</fullName>
    </submittedName>
</protein>
<dbReference type="EMBL" id="CAJPVJ010001058">
    <property type="protein sequence ID" value="CAG2163984.1"/>
    <property type="molecule type" value="Genomic_DNA"/>
</dbReference>
<reference evidence="2" key="1">
    <citation type="submission" date="2020-11" db="EMBL/GenBank/DDBJ databases">
        <authorList>
            <person name="Tran Van P."/>
        </authorList>
    </citation>
    <scope>NUCLEOTIDE SEQUENCE</scope>
</reference>
<dbReference type="Pfam" id="PF16984">
    <property type="entry name" value="Grp7_allergen"/>
    <property type="match status" value="2"/>
</dbReference>
<dbReference type="InterPro" id="IPR038602">
    <property type="entry name" value="Mite_allergen_7_sf"/>
</dbReference>
<feature type="chain" id="PRO_5036211822" evidence="1">
    <location>
        <begin position="17"/>
        <end position="353"/>
    </location>
</feature>
<evidence type="ECO:0000256" key="1">
    <source>
        <dbReference type="SAM" id="SignalP"/>
    </source>
</evidence>
<evidence type="ECO:0000313" key="2">
    <source>
        <dbReference type="EMBL" id="CAD7642332.1"/>
    </source>
</evidence>
<dbReference type="InterPro" id="IPR020234">
    <property type="entry name" value="Mite_allergen_group-7"/>
</dbReference>
<name>A0A7R9QFI2_9ACAR</name>
<keyword evidence="3" id="KW-1185">Reference proteome</keyword>
<evidence type="ECO:0000313" key="3">
    <source>
        <dbReference type="Proteomes" id="UP000728032"/>
    </source>
</evidence>
<dbReference type="AlphaFoldDB" id="A0A7R9QFI2"/>
<dbReference type="Gene3D" id="3.15.10.50">
    <property type="match status" value="2"/>
</dbReference>